<protein>
    <recommendedName>
        <fullName evidence="15">Coproporphyrinogen-III oxidase</fullName>
        <ecNumber evidence="15">1.3.98.3</ecNumber>
    </recommendedName>
</protein>
<feature type="binding site" evidence="16">
    <location>
        <position position="107"/>
    </location>
    <ligand>
        <name>S-adenosyl-L-methionine</name>
        <dbReference type="ChEBI" id="CHEBI:59789"/>
        <label>1</label>
    </ligand>
</feature>
<comment type="cofactor">
    <cofactor evidence="15 17">
        <name>[4Fe-4S] cluster</name>
        <dbReference type="ChEBI" id="CHEBI:49883"/>
    </cofactor>
    <text evidence="15 17">Binds 1 [4Fe-4S] cluster. The cluster is coordinated with 3 cysteines and an exchangeable S-adenosyl-L-methionine.</text>
</comment>
<dbReference type="PROSITE" id="PS51918">
    <property type="entry name" value="RADICAL_SAM"/>
    <property type="match status" value="1"/>
</dbReference>
<comment type="similarity">
    <text evidence="3 15">Belongs to the anaerobic coproporphyrinogen-III oxidase family.</text>
</comment>
<comment type="catalytic activity">
    <reaction evidence="14 15">
        <text>coproporphyrinogen III + 2 S-adenosyl-L-methionine = protoporphyrinogen IX + 2 5'-deoxyadenosine + 2 L-methionine + 2 CO2</text>
        <dbReference type="Rhea" id="RHEA:15425"/>
        <dbReference type="ChEBI" id="CHEBI:16526"/>
        <dbReference type="ChEBI" id="CHEBI:17319"/>
        <dbReference type="ChEBI" id="CHEBI:57307"/>
        <dbReference type="ChEBI" id="CHEBI:57309"/>
        <dbReference type="ChEBI" id="CHEBI:57844"/>
        <dbReference type="ChEBI" id="CHEBI:59789"/>
        <dbReference type="EC" id="1.3.98.3"/>
    </reaction>
</comment>
<dbReference type="GO" id="GO:0006782">
    <property type="term" value="P:protoporphyrinogen IX biosynthetic process"/>
    <property type="evidence" value="ECO:0007669"/>
    <property type="project" value="UniProtKB-UniPathway"/>
</dbReference>
<comment type="pathway">
    <text evidence="2 15">Porphyrin-containing compound metabolism; protoporphyrin-IX biosynthesis; protoporphyrinogen-IX from coproporphyrinogen-III (AdoMet route): step 1/1.</text>
</comment>
<comment type="function">
    <text evidence="13">Involved in the heme biosynthesis. Catalyzes the anaerobic oxidative decarboxylation of propionate groups of rings A and B of coproporphyrinogen III to yield the vinyl groups in protoporphyrinogen IX.</text>
</comment>
<comment type="subunit">
    <text evidence="4">Monomer.</text>
</comment>
<evidence type="ECO:0000256" key="10">
    <source>
        <dbReference type="ARBA" id="ARBA00023004"/>
    </source>
</evidence>
<dbReference type="EC" id="1.3.98.3" evidence="15"/>
<keyword evidence="10 15" id="KW-0408">Iron</keyword>
<name>A0A4Q1KKM6_9SPHN</name>
<comment type="subcellular location">
    <subcellularLocation>
        <location evidence="1 15">Cytoplasm</location>
    </subcellularLocation>
</comment>
<evidence type="ECO:0000256" key="11">
    <source>
        <dbReference type="ARBA" id="ARBA00023014"/>
    </source>
</evidence>
<dbReference type="NCBIfam" id="TIGR00538">
    <property type="entry name" value="hemN"/>
    <property type="match status" value="1"/>
</dbReference>
<dbReference type="UniPathway" id="UPA00251">
    <property type="reaction ID" value="UER00323"/>
</dbReference>
<keyword evidence="20" id="KW-1185">Reference proteome</keyword>
<proteinExistence type="inferred from homology"/>
<keyword evidence="6 15" id="KW-0963">Cytoplasm</keyword>
<dbReference type="InterPro" id="IPR058240">
    <property type="entry name" value="rSAM_sf"/>
</dbReference>
<dbReference type="GO" id="GO:0004109">
    <property type="term" value="F:coproporphyrinogen oxidase activity"/>
    <property type="evidence" value="ECO:0007669"/>
    <property type="project" value="InterPro"/>
</dbReference>
<evidence type="ECO:0000256" key="7">
    <source>
        <dbReference type="ARBA" id="ARBA00022691"/>
    </source>
</evidence>
<dbReference type="PANTHER" id="PTHR13932">
    <property type="entry name" value="COPROPORPHYRINIGEN III OXIDASE"/>
    <property type="match status" value="1"/>
</dbReference>
<evidence type="ECO:0000313" key="19">
    <source>
        <dbReference type="EMBL" id="RXR30408.1"/>
    </source>
</evidence>
<feature type="binding site" evidence="16">
    <location>
        <begin position="62"/>
        <end position="64"/>
    </location>
    <ligand>
        <name>S-adenosyl-L-methionine</name>
        <dbReference type="ChEBI" id="CHEBI:59789"/>
        <label>2</label>
    </ligand>
</feature>
<dbReference type="InterPro" id="IPR004558">
    <property type="entry name" value="Coprogen_oxidase_HemN"/>
</dbReference>
<evidence type="ECO:0000256" key="1">
    <source>
        <dbReference type="ARBA" id="ARBA00004496"/>
    </source>
</evidence>
<dbReference type="Gene3D" id="1.10.10.920">
    <property type="match status" value="1"/>
</dbReference>
<evidence type="ECO:0000256" key="6">
    <source>
        <dbReference type="ARBA" id="ARBA00022490"/>
    </source>
</evidence>
<keyword evidence="11 15" id="KW-0411">Iron-sulfur</keyword>
<dbReference type="GO" id="GO:0046872">
    <property type="term" value="F:metal ion binding"/>
    <property type="evidence" value="ECO:0007669"/>
    <property type="project" value="UniProtKB-KW"/>
</dbReference>
<feature type="binding site" evidence="16">
    <location>
        <position position="237"/>
    </location>
    <ligand>
        <name>S-adenosyl-L-methionine</name>
        <dbReference type="ChEBI" id="CHEBI:59789"/>
        <label>2</label>
    </ligand>
</feature>
<dbReference type="Pfam" id="PF04055">
    <property type="entry name" value="Radical_SAM"/>
    <property type="match status" value="1"/>
</dbReference>
<comment type="caution">
    <text evidence="19">The sequence shown here is derived from an EMBL/GenBank/DDBJ whole genome shotgun (WGS) entry which is preliminary data.</text>
</comment>
<dbReference type="InterPro" id="IPR007197">
    <property type="entry name" value="rSAM"/>
</dbReference>
<evidence type="ECO:0000256" key="4">
    <source>
        <dbReference type="ARBA" id="ARBA00011245"/>
    </source>
</evidence>
<keyword evidence="5 15" id="KW-0004">4Fe-4S</keyword>
<evidence type="ECO:0000256" key="3">
    <source>
        <dbReference type="ARBA" id="ARBA00005493"/>
    </source>
</evidence>
<dbReference type="RefSeq" id="WP_129403158.1">
    <property type="nucleotide sequence ID" value="NZ_SBKP01000002.1"/>
</dbReference>
<evidence type="ECO:0000256" key="8">
    <source>
        <dbReference type="ARBA" id="ARBA00022723"/>
    </source>
</evidence>
<dbReference type="SUPFAM" id="SSF102114">
    <property type="entry name" value="Radical SAM enzymes"/>
    <property type="match status" value="1"/>
</dbReference>
<dbReference type="CDD" id="cd01335">
    <property type="entry name" value="Radical_SAM"/>
    <property type="match status" value="1"/>
</dbReference>
<organism evidence="19 20">
    <name type="scientific">Sphingobium fluviale</name>
    <dbReference type="NCBI Taxonomy" id="2506423"/>
    <lineage>
        <taxon>Bacteria</taxon>
        <taxon>Pseudomonadati</taxon>
        <taxon>Pseudomonadota</taxon>
        <taxon>Alphaproteobacteria</taxon>
        <taxon>Sphingomonadales</taxon>
        <taxon>Sphingomonadaceae</taxon>
        <taxon>Sphingobium</taxon>
    </lineage>
</organism>
<evidence type="ECO:0000256" key="14">
    <source>
        <dbReference type="ARBA" id="ARBA00048321"/>
    </source>
</evidence>
<dbReference type="GO" id="GO:0051539">
    <property type="term" value="F:4 iron, 4 sulfur cluster binding"/>
    <property type="evidence" value="ECO:0007669"/>
    <property type="project" value="UniProtKB-KW"/>
</dbReference>
<feature type="binding site" evidence="16">
    <location>
        <position position="203"/>
    </location>
    <ligand>
        <name>S-adenosyl-L-methionine</name>
        <dbReference type="ChEBI" id="CHEBI:59789"/>
        <label>2</label>
    </ligand>
</feature>
<feature type="binding site" evidence="17">
    <location>
        <position position="56"/>
    </location>
    <ligand>
        <name>[4Fe-4S] cluster</name>
        <dbReference type="ChEBI" id="CHEBI:49883"/>
        <note>4Fe-4S-S-AdoMet</note>
    </ligand>
</feature>
<dbReference type="PIRSF" id="PIRSF000167">
    <property type="entry name" value="HemN"/>
    <property type="match status" value="1"/>
</dbReference>
<sequence length="439" mass="48374">MWTHYPELLQRPVPRYTSYPTAADFDDSVGPDALTRALLQIGKGTALSLYVHIPFCDEICWYCGCNTARAGKQSRLAAYLDALYREIEMLSGLLDGRGRVRRISFGGGSPNALDPLDFVRLLGDLTVAFGAEEPLISLEIDPRRLTPGWLRVIELARVTNASLGVQTFDPVVQQAIGRVQPLDVVATLTRRLRSAGVQSLNFDLMYGLPGQDLTSLVDTLTHAAEMKPDRIALFGYAHVPNVIVRQRRIDAAALPDEAERFMMANVGHDYLITQSYRPVGFDHFALPHDPMATAARTHRLHRNFQGFTDDDTEHLIGLGASAISQLPGLYAQNAKNIGAYRKAIASGRLPVERGVWRDAESRACGALILDILCHGEAALPARLSARQKEQLDRFAQRGLISTSMGVLRLKPAASPYARTIAAIFDPRLDAHQKRFSAPV</sequence>
<evidence type="ECO:0000313" key="20">
    <source>
        <dbReference type="Proteomes" id="UP000290958"/>
    </source>
</evidence>
<dbReference type="Proteomes" id="UP000290958">
    <property type="component" value="Unassembled WGS sequence"/>
</dbReference>
<feature type="binding site" evidence="16">
    <location>
        <position position="139"/>
    </location>
    <ligand>
        <name>S-adenosyl-L-methionine</name>
        <dbReference type="ChEBI" id="CHEBI:59789"/>
        <label>1</label>
    </ligand>
</feature>
<dbReference type="GO" id="GO:0005737">
    <property type="term" value="C:cytoplasm"/>
    <property type="evidence" value="ECO:0007669"/>
    <property type="project" value="UniProtKB-SubCell"/>
</dbReference>
<feature type="binding site" evidence="16">
    <location>
        <position position="178"/>
    </location>
    <ligand>
        <name>S-adenosyl-L-methionine</name>
        <dbReference type="ChEBI" id="CHEBI:59789"/>
        <label>2</label>
    </ligand>
</feature>
<dbReference type="SFLD" id="SFLDS00029">
    <property type="entry name" value="Radical_SAM"/>
    <property type="match status" value="1"/>
</dbReference>
<evidence type="ECO:0000256" key="17">
    <source>
        <dbReference type="PIRSR" id="PIRSR000167-2"/>
    </source>
</evidence>
<reference evidence="20" key="1">
    <citation type="submission" date="2019-01" db="EMBL/GenBank/DDBJ databases">
        <title>Cytophagaceae bacterium strain CAR-16.</title>
        <authorList>
            <person name="Chen W.-M."/>
        </authorList>
    </citation>
    <scope>NUCLEOTIDE SEQUENCE [LARGE SCALE GENOMIC DNA]</scope>
    <source>
        <strain evidence="20">CHR27</strain>
    </source>
</reference>
<dbReference type="OrthoDB" id="9808022at2"/>
<feature type="domain" description="Radical SAM core" evidence="18">
    <location>
        <begin position="41"/>
        <end position="277"/>
    </location>
</feature>
<feature type="binding site" evidence="17">
    <location>
        <position position="60"/>
    </location>
    <ligand>
        <name>[4Fe-4S] cluster</name>
        <dbReference type="ChEBI" id="CHEBI:49883"/>
        <note>4Fe-4S-S-AdoMet</note>
    </ligand>
</feature>
<feature type="binding site" evidence="16">
    <location>
        <position position="50"/>
    </location>
    <ligand>
        <name>S-adenosyl-L-methionine</name>
        <dbReference type="ChEBI" id="CHEBI:59789"/>
        <label>1</label>
    </ligand>
</feature>
<keyword evidence="12 15" id="KW-0627">Porphyrin biosynthesis</keyword>
<evidence type="ECO:0000259" key="18">
    <source>
        <dbReference type="PROSITE" id="PS51918"/>
    </source>
</evidence>
<dbReference type="PANTHER" id="PTHR13932:SF6">
    <property type="entry name" value="OXYGEN-INDEPENDENT COPROPORPHYRINOGEN III OXIDASE"/>
    <property type="match status" value="1"/>
</dbReference>
<dbReference type="EMBL" id="SBKP01000002">
    <property type="protein sequence ID" value="RXR30408.1"/>
    <property type="molecule type" value="Genomic_DNA"/>
</dbReference>
<feature type="binding site" evidence="16">
    <location>
        <position position="166"/>
    </location>
    <ligand>
        <name>S-adenosyl-L-methionine</name>
        <dbReference type="ChEBI" id="CHEBI:59789"/>
        <label>2</label>
    </ligand>
</feature>
<accession>A0A4Q1KKM6</accession>
<dbReference type="InterPro" id="IPR023404">
    <property type="entry name" value="rSAM_horseshoe"/>
</dbReference>
<dbReference type="InterPro" id="IPR006638">
    <property type="entry name" value="Elp3/MiaA/NifB-like_rSAM"/>
</dbReference>
<keyword evidence="9 15" id="KW-0560">Oxidoreductase</keyword>
<dbReference type="Gene3D" id="3.80.30.20">
    <property type="entry name" value="tm_1862 like domain"/>
    <property type="match status" value="1"/>
</dbReference>
<dbReference type="InterPro" id="IPR034505">
    <property type="entry name" value="Coproporphyrinogen-III_oxidase"/>
</dbReference>
<evidence type="ECO:0000256" key="9">
    <source>
        <dbReference type="ARBA" id="ARBA00023002"/>
    </source>
</evidence>
<dbReference type="SMART" id="SM00729">
    <property type="entry name" value="Elp3"/>
    <property type="match status" value="1"/>
</dbReference>
<keyword evidence="7 15" id="KW-0949">S-adenosyl-L-methionine</keyword>
<feature type="binding site" evidence="16">
    <location>
        <position position="323"/>
    </location>
    <ligand>
        <name>S-adenosyl-L-methionine</name>
        <dbReference type="ChEBI" id="CHEBI:59789"/>
        <label>1</label>
    </ligand>
</feature>
<keyword evidence="8 15" id="KW-0479">Metal-binding</keyword>
<evidence type="ECO:0000256" key="16">
    <source>
        <dbReference type="PIRSR" id="PIRSR000167-1"/>
    </source>
</evidence>
<evidence type="ECO:0000256" key="2">
    <source>
        <dbReference type="ARBA" id="ARBA00004785"/>
    </source>
</evidence>
<evidence type="ECO:0000256" key="13">
    <source>
        <dbReference type="ARBA" id="ARBA00024295"/>
    </source>
</evidence>
<dbReference type="SFLD" id="SFLDG01065">
    <property type="entry name" value="anaerobic_coproporphyrinogen-I"/>
    <property type="match status" value="1"/>
</dbReference>
<evidence type="ECO:0000256" key="12">
    <source>
        <dbReference type="ARBA" id="ARBA00023244"/>
    </source>
</evidence>
<dbReference type="GO" id="GO:0051989">
    <property type="term" value="F:coproporphyrinogen dehydrogenase activity"/>
    <property type="evidence" value="ECO:0007669"/>
    <property type="project" value="UniProtKB-EC"/>
</dbReference>
<dbReference type="AlphaFoldDB" id="A0A4Q1KKM6"/>
<feature type="binding site" evidence="17">
    <location>
        <position position="63"/>
    </location>
    <ligand>
        <name>[4Fe-4S] cluster</name>
        <dbReference type="ChEBI" id="CHEBI:49883"/>
        <note>4Fe-4S-S-AdoMet</note>
    </ligand>
</feature>
<evidence type="ECO:0000256" key="15">
    <source>
        <dbReference type="PIRNR" id="PIRNR000167"/>
    </source>
</evidence>
<evidence type="ECO:0000256" key="5">
    <source>
        <dbReference type="ARBA" id="ARBA00022485"/>
    </source>
</evidence>
<gene>
    <name evidence="19" type="primary">hemN</name>
    <name evidence="19" type="ORF">EQG66_03580</name>
</gene>